<proteinExistence type="inferred from homology"/>
<accession>A0A2A7MSN1</accession>
<evidence type="ECO:0000313" key="6">
    <source>
        <dbReference type="Proteomes" id="UP000465302"/>
    </source>
</evidence>
<dbReference type="PANTHER" id="PTHR34406:SF1">
    <property type="entry name" value="PROTEIN YCEI"/>
    <property type="match status" value="1"/>
</dbReference>
<dbReference type="EMBL" id="BLKS01000001">
    <property type="protein sequence ID" value="GFG50454.1"/>
    <property type="molecule type" value="Genomic_DNA"/>
</dbReference>
<dbReference type="OrthoDB" id="9811006at2"/>
<dbReference type="AlphaFoldDB" id="A0A2A7MSN1"/>
<dbReference type="RefSeq" id="WP_097942623.1">
    <property type="nucleotide sequence ID" value="NZ_BLKS01000001.1"/>
</dbReference>
<comment type="caution">
    <text evidence="4">The sequence shown here is derived from an EMBL/GenBank/DDBJ whole genome shotgun (WGS) entry which is preliminary data.</text>
</comment>
<reference evidence="3 6" key="2">
    <citation type="journal article" date="2019" name="Emerg. Microbes Infect.">
        <title>Comprehensive subspecies identification of 175 nontuberculous mycobacteria species based on 7547 genomic profiles.</title>
        <authorList>
            <person name="Matsumoto Y."/>
            <person name="Kinjo T."/>
            <person name="Motooka D."/>
            <person name="Nabeya D."/>
            <person name="Jung N."/>
            <person name="Uechi K."/>
            <person name="Horii T."/>
            <person name="Iida T."/>
            <person name="Fujita J."/>
            <person name="Nakamura S."/>
        </authorList>
    </citation>
    <scope>NUCLEOTIDE SEQUENCE [LARGE SCALE GENOMIC DNA]</scope>
    <source>
        <strain evidence="3 6">JCM 6377</strain>
    </source>
</reference>
<dbReference type="Proteomes" id="UP000465302">
    <property type="component" value="Unassembled WGS sequence"/>
</dbReference>
<gene>
    <name evidence="4" type="ORF">CQY20_24235</name>
    <name evidence="3" type="ORF">MAGR_18950</name>
</gene>
<dbReference type="Proteomes" id="UP000220914">
    <property type="component" value="Unassembled WGS sequence"/>
</dbReference>
<evidence type="ECO:0000259" key="2">
    <source>
        <dbReference type="SMART" id="SM00867"/>
    </source>
</evidence>
<protein>
    <recommendedName>
        <fullName evidence="2">Lipid/polyisoprenoid-binding YceI-like domain-containing protein</fullName>
    </recommendedName>
</protein>
<dbReference type="Gene3D" id="2.40.128.110">
    <property type="entry name" value="Lipid/polyisoprenoid-binding, YceI-like"/>
    <property type="match status" value="1"/>
</dbReference>
<name>A0A2A7MSN1_MYCAG</name>
<dbReference type="EMBL" id="PDCP01000057">
    <property type="protein sequence ID" value="PEG34725.1"/>
    <property type="molecule type" value="Genomic_DNA"/>
</dbReference>
<dbReference type="InterPro" id="IPR007372">
    <property type="entry name" value="Lipid/polyisoprenoid-bd_YceI"/>
</dbReference>
<dbReference type="InterPro" id="IPR036761">
    <property type="entry name" value="TTHA0802/YceI-like_sf"/>
</dbReference>
<reference evidence="4 5" key="1">
    <citation type="submission" date="2017-10" db="EMBL/GenBank/DDBJ databases">
        <title>The new phylogeny of genus Mycobacterium.</title>
        <authorList>
            <person name="Tortoli E."/>
            <person name="Trovato A."/>
            <person name="Cirillo D.M."/>
        </authorList>
    </citation>
    <scope>NUCLEOTIDE SEQUENCE [LARGE SCALE GENOMIC DNA]</scope>
    <source>
        <strain evidence="4 5">CCUG37673</strain>
    </source>
</reference>
<evidence type="ECO:0000313" key="4">
    <source>
        <dbReference type="EMBL" id="PEG34725.1"/>
    </source>
</evidence>
<dbReference type="SMART" id="SM00867">
    <property type="entry name" value="YceI"/>
    <property type="match status" value="1"/>
</dbReference>
<comment type="similarity">
    <text evidence="1">Belongs to the UPF0312 family.</text>
</comment>
<dbReference type="SUPFAM" id="SSF101874">
    <property type="entry name" value="YceI-like"/>
    <property type="match status" value="1"/>
</dbReference>
<keyword evidence="5" id="KW-1185">Reference proteome</keyword>
<reference evidence="3" key="3">
    <citation type="submission" date="2020-02" db="EMBL/GenBank/DDBJ databases">
        <authorList>
            <person name="Matsumoto Y."/>
            <person name="Motooka D."/>
            <person name="Nakamura S."/>
        </authorList>
    </citation>
    <scope>NUCLEOTIDE SEQUENCE</scope>
    <source>
        <strain evidence="3">JCM 6377</strain>
    </source>
</reference>
<evidence type="ECO:0000313" key="3">
    <source>
        <dbReference type="EMBL" id="GFG50454.1"/>
    </source>
</evidence>
<organism evidence="4 5">
    <name type="scientific">Mycolicibacterium agri</name>
    <name type="common">Mycobacterium agri</name>
    <dbReference type="NCBI Taxonomy" id="36811"/>
    <lineage>
        <taxon>Bacteria</taxon>
        <taxon>Bacillati</taxon>
        <taxon>Actinomycetota</taxon>
        <taxon>Actinomycetes</taxon>
        <taxon>Mycobacteriales</taxon>
        <taxon>Mycobacteriaceae</taxon>
        <taxon>Mycolicibacterium</taxon>
    </lineage>
</organism>
<evidence type="ECO:0000313" key="5">
    <source>
        <dbReference type="Proteomes" id="UP000220914"/>
    </source>
</evidence>
<feature type="domain" description="Lipid/polyisoprenoid-binding YceI-like" evidence="2">
    <location>
        <begin position="16"/>
        <end position="174"/>
    </location>
</feature>
<sequence>MTTLQELLSDSASTGTWTLAPERSTIAFTAKSLWGLMPVKGRFKEFSGSGEITSAGTISGRLDIKVASLDTKIGKRDNHLRSADFFDVDKYPDITVVVTGAEPTGGDTVELRADLTVKDTTATVPLVATVTALDDGGVQITTRADVNRSDFGVGGTMAGMIRDQTAVTADVVFRRTGA</sequence>
<evidence type="ECO:0000256" key="1">
    <source>
        <dbReference type="ARBA" id="ARBA00008812"/>
    </source>
</evidence>
<dbReference type="Pfam" id="PF04264">
    <property type="entry name" value="YceI"/>
    <property type="match status" value="1"/>
</dbReference>
<dbReference type="PANTHER" id="PTHR34406">
    <property type="entry name" value="PROTEIN YCEI"/>
    <property type="match status" value="1"/>
</dbReference>